<dbReference type="Gene3D" id="6.10.340.10">
    <property type="match status" value="1"/>
</dbReference>
<feature type="transmembrane region" description="Helical" evidence="10">
    <location>
        <begin position="7"/>
        <end position="25"/>
    </location>
</feature>
<dbReference type="Pfam" id="PF00512">
    <property type="entry name" value="HisKA"/>
    <property type="match status" value="1"/>
</dbReference>
<dbReference type="SMART" id="SM00387">
    <property type="entry name" value="HATPase_c"/>
    <property type="match status" value="1"/>
</dbReference>
<dbReference type="PANTHER" id="PTHR44936">
    <property type="entry name" value="SENSOR PROTEIN CREC"/>
    <property type="match status" value="1"/>
</dbReference>
<keyword evidence="10" id="KW-1133">Transmembrane helix</keyword>
<keyword evidence="10" id="KW-0812">Transmembrane</keyword>
<dbReference type="GO" id="GO:0005524">
    <property type="term" value="F:ATP binding"/>
    <property type="evidence" value="ECO:0007669"/>
    <property type="project" value="UniProtKB-KW"/>
</dbReference>
<dbReference type="PROSITE" id="PS50109">
    <property type="entry name" value="HIS_KIN"/>
    <property type="match status" value="1"/>
</dbReference>
<evidence type="ECO:0000256" key="9">
    <source>
        <dbReference type="ARBA" id="ARBA00022840"/>
    </source>
</evidence>
<dbReference type="Pfam" id="PF02518">
    <property type="entry name" value="HATPase_c"/>
    <property type="match status" value="1"/>
</dbReference>
<dbReference type="InterPro" id="IPR036097">
    <property type="entry name" value="HisK_dim/P_sf"/>
</dbReference>
<dbReference type="PANTHER" id="PTHR44936:SF10">
    <property type="entry name" value="SENSOR PROTEIN RSTB"/>
    <property type="match status" value="1"/>
</dbReference>
<dbReference type="InterPro" id="IPR003594">
    <property type="entry name" value="HATPase_dom"/>
</dbReference>
<dbReference type="InterPro" id="IPR005467">
    <property type="entry name" value="His_kinase_dom"/>
</dbReference>
<dbReference type="SMART" id="SM00388">
    <property type="entry name" value="HisKA"/>
    <property type="match status" value="1"/>
</dbReference>
<feature type="domain" description="Histidine kinase" evidence="11">
    <location>
        <begin position="312"/>
        <end position="527"/>
    </location>
</feature>
<dbReference type="CDD" id="cd06225">
    <property type="entry name" value="HAMP"/>
    <property type="match status" value="1"/>
</dbReference>
<keyword evidence="9" id="KW-0067">ATP-binding</keyword>
<evidence type="ECO:0000313" key="13">
    <source>
        <dbReference type="EMBL" id="OCH77367.1"/>
    </source>
</evidence>
<proteinExistence type="predicted"/>
<sequence>MIKAFSILWLAVFVPIILLIIPTSINPIQRINESFSEDFYKQTYSVNFEMLSEELLALPQNQWQSTIANYSVHFGYPLKLQPIEEYKSEPHLYDALQRREIKFLFGDPMALLQRVGDSDRVLYLALNESTELAVLNQAKGVLYLAVKDLRRYPESEWAQKISTQNSNIPFQISLKTDSELSPEATKALIGKSQEIISYTNHLGEINLLASVAPNVWLHVQDNISTATEMKLISAIVIFFFLFISIAMVMWAYPLWRDLKRLVKTSNEFGQGVLSQRATASKMSVISQLSDSFNKMADNIQKLIAGQRELTNAIAHDLRTPLYRLRFALEMVEETNTSEELKEKYRQTIHSSIDDLDHLINQSLLLSRYNRVADMNQFSNCCFADELITEVEYFKLENPDLDIRFYCSPDLKEQQVFLDNKGLMRAVKNVLANASRFAQETITMSFEVEDGQYRILVEDDGVGVPIEQAERIFEPFAQLENQERRSDKGHGLGLAIVKQIMVWHKGTARVGESASGGASFELSWPMNIRQPEARLGNVTNLDTNRP</sequence>
<reference evidence="14" key="1">
    <citation type="submission" date="2016-06" db="EMBL/GenBank/DDBJ databases">
        <authorList>
            <person name="Hehemann J.-H."/>
            <person name="Arevalo P."/>
            <person name="Datta M.S."/>
            <person name="Polz M.F."/>
        </authorList>
    </citation>
    <scope>NUCLEOTIDE SEQUENCE [LARGE SCALE GENOMIC DNA]</scope>
    <source>
        <strain evidence="14">9CSC122</strain>
    </source>
</reference>
<dbReference type="InterPro" id="IPR004358">
    <property type="entry name" value="Sig_transdc_His_kin-like_C"/>
</dbReference>
<dbReference type="GO" id="GO:0005886">
    <property type="term" value="C:plasma membrane"/>
    <property type="evidence" value="ECO:0007669"/>
    <property type="project" value="UniProtKB-SubCell"/>
</dbReference>
<feature type="domain" description="HAMP" evidence="12">
    <location>
        <begin position="252"/>
        <end position="304"/>
    </location>
</feature>
<dbReference type="CDD" id="cd00082">
    <property type="entry name" value="HisKA"/>
    <property type="match status" value="1"/>
</dbReference>
<comment type="subcellular location">
    <subcellularLocation>
        <location evidence="2">Cell membrane</location>
        <topology evidence="2">Multi-pass membrane protein</topology>
    </subcellularLocation>
</comment>
<dbReference type="EC" id="2.7.13.3" evidence="3"/>
<dbReference type="PRINTS" id="PR00344">
    <property type="entry name" value="BCTRLSENSOR"/>
</dbReference>
<dbReference type="RefSeq" id="WP_065576608.1">
    <property type="nucleotide sequence ID" value="NZ_JBNGCH010000377.1"/>
</dbReference>
<evidence type="ECO:0000313" key="14">
    <source>
        <dbReference type="Proteomes" id="UP000093173"/>
    </source>
</evidence>
<dbReference type="SMART" id="SM00304">
    <property type="entry name" value="HAMP"/>
    <property type="match status" value="1"/>
</dbReference>
<dbReference type="Gene3D" id="3.30.565.10">
    <property type="entry name" value="Histidine kinase-like ATPase, C-terminal domain"/>
    <property type="match status" value="1"/>
</dbReference>
<dbReference type="Gene3D" id="1.10.287.130">
    <property type="match status" value="1"/>
</dbReference>
<dbReference type="Proteomes" id="UP000093173">
    <property type="component" value="Unassembled WGS sequence"/>
</dbReference>
<dbReference type="InterPro" id="IPR036890">
    <property type="entry name" value="HATPase_C_sf"/>
</dbReference>
<name>A0A1B9R0D6_9VIBR</name>
<comment type="caution">
    <text evidence="13">The sequence shown here is derived from an EMBL/GenBank/DDBJ whole genome shotgun (WGS) entry which is preliminary data.</text>
</comment>
<keyword evidence="10" id="KW-0472">Membrane</keyword>
<accession>A0A1B9R0D6</accession>
<dbReference type="InterPro" id="IPR003661">
    <property type="entry name" value="HisK_dim/P_dom"/>
</dbReference>
<evidence type="ECO:0000256" key="3">
    <source>
        <dbReference type="ARBA" id="ARBA00012438"/>
    </source>
</evidence>
<evidence type="ECO:0000256" key="7">
    <source>
        <dbReference type="ARBA" id="ARBA00022741"/>
    </source>
</evidence>
<dbReference type="InterPro" id="IPR050980">
    <property type="entry name" value="2C_sensor_his_kinase"/>
</dbReference>
<dbReference type="GO" id="GO:0000155">
    <property type="term" value="F:phosphorelay sensor kinase activity"/>
    <property type="evidence" value="ECO:0007669"/>
    <property type="project" value="InterPro"/>
</dbReference>
<dbReference type="InterPro" id="IPR003660">
    <property type="entry name" value="HAMP_dom"/>
</dbReference>
<dbReference type="PROSITE" id="PS50885">
    <property type="entry name" value="HAMP"/>
    <property type="match status" value="1"/>
</dbReference>
<dbReference type="AlphaFoldDB" id="A0A1B9R0D6"/>
<evidence type="ECO:0000256" key="10">
    <source>
        <dbReference type="SAM" id="Phobius"/>
    </source>
</evidence>
<dbReference type="EMBL" id="MAJZ01000377">
    <property type="protein sequence ID" value="OCH77367.1"/>
    <property type="molecule type" value="Genomic_DNA"/>
</dbReference>
<dbReference type="SUPFAM" id="SSF47384">
    <property type="entry name" value="Homodimeric domain of signal transducing histidine kinase"/>
    <property type="match status" value="1"/>
</dbReference>
<evidence type="ECO:0000256" key="1">
    <source>
        <dbReference type="ARBA" id="ARBA00000085"/>
    </source>
</evidence>
<evidence type="ECO:0000256" key="5">
    <source>
        <dbReference type="ARBA" id="ARBA00022553"/>
    </source>
</evidence>
<feature type="transmembrane region" description="Helical" evidence="10">
    <location>
        <begin position="231"/>
        <end position="255"/>
    </location>
</feature>
<keyword evidence="6" id="KW-0808">Transferase</keyword>
<evidence type="ECO:0000256" key="2">
    <source>
        <dbReference type="ARBA" id="ARBA00004651"/>
    </source>
</evidence>
<keyword evidence="8 13" id="KW-0418">Kinase</keyword>
<evidence type="ECO:0000256" key="4">
    <source>
        <dbReference type="ARBA" id="ARBA00022475"/>
    </source>
</evidence>
<keyword evidence="4" id="KW-1003">Cell membrane</keyword>
<comment type="catalytic activity">
    <reaction evidence="1">
        <text>ATP + protein L-histidine = ADP + protein N-phospho-L-histidine.</text>
        <dbReference type="EC" id="2.7.13.3"/>
    </reaction>
</comment>
<keyword evidence="7" id="KW-0547">Nucleotide-binding</keyword>
<evidence type="ECO:0000256" key="6">
    <source>
        <dbReference type="ARBA" id="ARBA00022679"/>
    </source>
</evidence>
<gene>
    <name evidence="13" type="ORF">A6E14_07710</name>
</gene>
<evidence type="ECO:0000259" key="11">
    <source>
        <dbReference type="PROSITE" id="PS50109"/>
    </source>
</evidence>
<keyword evidence="14" id="KW-1185">Reference proteome</keyword>
<evidence type="ECO:0000256" key="8">
    <source>
        <dbReference type="ARBA" id="ARBA00022777"/>
    </source>
</evidence>
<keyword evidence="5" id="KW-0597">Phosphoprotein</keyword>
<organism evidence="13 14">
    <name type="scientific">Vibrio genomosp. F10</name>
    <dbReference type="NCBI Taxonomy" id="723171"/>
    <lineage>
        <taxon>Bacteria</taxon>
        <taxon>Pseudomonadati</taxon>
        <taxon>Pseudomonadota</taxon>
        <taxon>Gammaproteobacteria</taxon>
        <taxon>Vibrionales</taxon>
        <taxon>Vibrionaceae</taxon>
        <taxon>Vibrio</taxon>
    </lineage>
</organism>
<evidence type="ECO:0000259" key="12">
    <source>
        <dbReference type="PROSITE" id="PS50885"/>
    </source>
</evidence>
<dbReference type="SUPFAM" id="SSF55874">
    <property type="entry name" value="ATPase domain of HSP90 chaperone/DNA topoisomerase II/histidine kinase"/>
    <property type="match status" value="1"/>
</dbReference>
<protein>
    <recommendedName>
        <fullName evidence="3">histidine kinase</fullName>
        <ecNumber evidence="3">2.7.13.3</ecNumber>
    </recommendedName>
</protein>